<dbReference type="GO" id="GO:0005524">
    <property type="term" value="F:ATP binding"/>
    <property type="evidence" value="ECO:0007669"/>
    <property type="project" value="InterPro"/>
</dbReference>
<organism evidence="2 3">
    <name type="scientific">Rhizoctonia solani</name>
    <dbReference type="NCBI Taxonomy" id="456999"/>
    <lineage>
        <taxon>Eukaryota</taxon>
        <taxon>Fungi</taxon>
        <taxon>Dikarya</taxon>
        <taxon>Basidiomycota</taxon>
        <taxon>Agaricomycotina</taxon>
        <taxon>Agaricomycetes</taxon>
        <taxon>Cantharellales</taxon>
        <taxon>Ceratobasidiaceae</taxon>
        <taxon>Rhizoctonia</taxon>
    </lineage>
</organism>
<proteinExistence type="predicted"/>
<accession>A0A0K6FRK4</accession>
<reference evidence="2 3" key="1">
    <citation type="submission" date="2015-07" db="EMBL/GenBank/DDBJ databases">
        <authorList>
            <person name="Noorani M."/>
        </authorList>
    </citation>
    <scope>NUCLEOTIDE SEQUENCE [LARGE SCALE GENOMIC DNA]</scope>
    <source>
        <strain evidence="2">BBA 69670</strain>
    </source>
</reference>
<keyword evidence="3" id="KW-1185">Reference proteome</keyword>
<name>A0A0K6FRK4_9AGAM</name>
<evidence type="ECO:0000313" key="3">
    <source>
        <dbReference type="Proteomes" id="UP000044841"/>
    </source>
</evidence>
<evidence type="ECO:0000259" key="1">
    <source>
        <dbReference type="PROSITE" id="PS50011"/>
    </source>
</evidence>
<feature type="domain" description="Protein kinase" evidence="1">
    <location>
        <begin position="1"/>
        <end position="81"/>
    </location>
</feature>
<dbReference type="InterPro" id="IPR011009">
    <property type="entry name" value="Kinase-like_dom_sf"/>
</dbReference>
<dbReference type="Proteomes" id="UP000044841">
    <property type="component" value="Unassembled WGS sequence"/>
</dbReference>
<dbReference type="PROSITE" id="PS50011">
    <property type="entry name" value="PROTEIN_KINASE_DOM"/>
    <property type="match status" value="1"/>
</dbReference>
<dbReference type="AlphaFoldDB" id="A0A0K6FRK4"/>
<dbReference type="InterPro" id="IPR000719">
    <property type="entry name" value="Prot_kinase_dom"/>
</dbReference>
<sequence>MVSDQGKPLIADFGNVILKDLALSFAPTTTSGVTHQYAPPEHLVAESMRVATRQCDVYSFGMTVLACTLLFEKLYRALTGA</sequence>
<evidence type="ECO:0000313" key="2">
    <source>
        <dbReference type="EMBL" id="CUA68742.1"/>
    </source>
</evidence>
<dbReference type="SUPFAM" id="SSF56112">
    <property type="entry name" value="Protein kinase-like (PK-like)"/>
    <property type="match status" value="1"/>
</dbReference>
<dbReference type="EMBL" id="CYGV01000550">
    <property type="protein sequence ID" value="CUA68742.1"/>
    <property type="molecule type" value="Genomic_DNA"/>
</dbReference>
<gene>
    <name evidence="2" type="ORF">RSOLAG22IIIB_13830</name>
</gene>
<dbReference type="Gene3D" id="1.10.510.10">
    <property type="entry name" value="Transferase(Phosphotransferase) domain 1"/>
    <property type="match status" value="1"/>
</dbReference>
<dbReference type="GO" id="GO:0004672">
    <property type="term" value="F:protein kinase activity"/>
    <property type="evidence" value="ECO:0007669"/>
    <property type="project" value="InterPro"/>
</dbReference>
<protein>
    <recommendedName>
        <fullName evidence="1">Protein kinase domain-containing protein</fullName>
    </recommendedName>
</protein>